<dbReference type="Pfam" id="PF04245">
    <property type="entry name" value="NA37"/>
    <property type="match status" value="1"/>
</dbReference>
<comment type="caution">
    <text evidence="1">The sequence shown here is derived from an EMBL/GenBank/DDBJ whole genome shotgun (WGS) entry which is preliminary data.</text>
</comment>
<dbReference type="Proteomes" id="UP000284621">
    <property type="component" value="Unassembled WGS sequence"/>
</dbReference>
<proteinExistence type="predicted"/>
<dbReference type="AlphaFoldDB" id="A0A414B8C6"/>
<gene>
    <name evidence="1" type="ORF">DW833_03790</name>
</gene>
<accession>A0A414B8C6</accession>
<dbReference type="RefSeq" id="WP_118380625.1">
    <property type="nucleotide sequence ID" value="NZ_CABJFJ010000003.1"/>
</dbReference>
<protein>
    <submittedName>
        <fullName evidence="1">Nucleoid-associated protein</fullName>
    </submittedName>
</protein>
<sequence>MITRDDIVIRKAILHILDTDRGECILSSALLNPGPEMCDFIRNHIYKIISSDDTKKGEFDSEFSPIKSILQTWDESEDSSFIETSQAIANKLYAAMGEGLNIPAADLLFVTFQVEGEIYLALLKMNYKRNYNHDKMYRGNHTFVGLLKKRSLISETSRVPEAVIINLSDFSMRLLEKKYEVNGERVNYLSENFLICHTSSSTRKKLNILMRVINNISNKYNGADLKTKMDIKSTLQKEYVDSRAFDVEEIGNKLFGEKPEEKAEYDEKIEMYDLQYDNFTVINENTAKKLEKQMLVTDGGIEISIPMETYNKGNFEVQTDTTGKITIVIRDIDNVILK</sequence>
<evidence type="ECO:0000313" key="1">
    <source>
        <dbReference type="EMBL" id="RHC67048.1"/>
    </source>
</evidence>
<evidence type="ECO:0000313" key="2">
    <source>
        <dbReference type="Proteomes" id="UP000284621"/>
    </source>
</evidence>
<name>A0A414B8C6_9FIRM</name>
<reference evidence="1 2" key="1">
    <citation type="submission" date="2018-08" db="EMBL/GenBank/DDBJ databases">
        <title>A genome reference for cultivated species of the human gut microbiota.</title>
        <authorList>
            <person name="Zou Y."/>
            <person name="Xue W."/>
            <person name="Luo G."/>
        </authorList>
    </citation>
    <scope>NUCLEOTIDE SEQUENCE [LARGE SCALE GENOMIC DNA]</scope>
    <source>
        <strain evidence="1 2">AM34-3LB</strain>
    </source>
</reference>
<dbReference type="InterPro" id="IPR007358">
    <property type="entry name" value="Nucleoid_associated_NdpA"/>
</dbReference>
<dbReference type="GO" id="GO:0009295">
    <property type="term" value="C:nucleoid"/>
    <property type="evidence" value="ECO:0007669"/>
    <property type="project" value="InterPro"/>
</dbReference>
<keyword evidence="2" id="KW-1185">Reference proteome</keyword>
<dbReference type="EMBL" id="QSID01000003">
    <property type="protein sequence ID" value="RHC67048.1"/>
    <property type="molecule type" value="Genomic_DNA"/>
</dbReference>
<organism evidence="1 2">
    <name type="scientific">Anaerobutyricum hallii</name>
    <dbReference type="NCBI Taxonomy" id="39488"/>
    <lineage>
        <taxon>Bacteria</taxon>
        <taxon>Bacillati</taxon>
        <taxon>Bacillota</taxon>
        <taxon>Clostridia</taxon>
        <taxon>Lachnospirales</taxon>
        <taxon>Lachnospiraceae</taxon>
        <taxon>Anaerobutyricum</taxon>
    </lineage>
</organism>